<proteinExistence type="predicted"/>
<protein>
    <submittedName>
        <fullName evidence="2">Uncharacterized protein</fullName>
    </submittedName>
</protein>
<feature type="region of interest" description="Disordered" evidence="1">
    <location>
        <begin position="21"/>
        <end position="129"/>
    </location>
</feature>
<reference evidence="2" key="1">
    <citation type="submission" date="2020-05" db="EMBL/GenBank/DDBJ databases">
        <title>WGS assembly of Panicum virgatum.</title>
        <authorList>
            <person name="Lovell J.T."/>
            <person name="Jenkins J."/>
            <person name="Shu S."/>
            <person name="Juenger T.E."/>
            <person name="Schmutz J."/>
        </authorList>
    </citation>
    <scope>NUCLEOTIDE SEQUENCE</scope>
    <source>
        <strain evidence="2">AP13</strain>
    </source>
</reference>
<feature type="compositionally biased region" description="Low complexity" evidence="1">
    <location>
        <begin position="26"/>
        <end position="42"/>
    </location>
</feature>
<dbReference type="Proteomes" id="UP000823388">
    <property type="component" value="Chromosome 2N"/>
</dbReference>
<dbReference type="AlphaFoldDB" id="A0A8T0VQA8"/>
<keyword evidence="3" id="KW-1185">Reference proteome</keyword>
<gene>
    <name evidence="2" type="ORF">PVAP13_2NG499203</name>
</gene>
<accession>A0A8T0VQA8</accession>
<organism evidence="2 3">
    <name type="scientific">Panicum virgatum</name>
    <name type="common">Blackwell switchgrass</name>
    <dbReference type="NCBI Taxonomy" id="38727"/>
    <lineage>
        <taxon>Eukaryota</taxon>
        <taxon>Viridiplantae</taxon>
        <taxon>Streptophyta</taxon>
        <taxon>Embryophyta</taxon>
        <taxon>Tracheophyta</taxon>
        <taxon>Spermatophyta</taxon>
        <taxon>Magnoliopsida</taxon>
        <taxon>Liliopsida</taxon>
        <taxon>Poales</taxon>
        <taxon>Poaceae</taxon>
        <taxon>PACMAD clade</taxon>
        <taxon>Panicoideae</taxon>
        <taxon>Panicodae</taxon>
        <taxon>Paniceae</taxon>
        <taxon>Panicinae</taxon>
        <taxon>Panicum</taxon>
        <taxon>Panicum sect. Hiantes</taxon>
    </lineage>
</organism>
<comment type="caution">
    <text evidence="2">The sequence shown here is derived from an EMBL/GenBank/DDBJ whole genome shotgun (WGS) entry which is preliminary data.</text>
</comment>
<sequence length="254" mass="27232">MPRAHQFHPTISFWISSVEPKEHRIGSSPGSGSSQRLGSRSPNTAFTRRRSSTRPAEATASGRTPTPRRQRGTRRAGVDRAVAESPVLVGGGVRPGSDPASPARDDEGGRVGIEGSRLLQGRRRREGESPVLVLGRRGCRGTSARGARPLADAPPATGGRCRLPAWSPPLRRYRGKTEPSWRSSRAGLQLRSIAGGEPRVIGASAWIFGCVRSAGGVDPYFSSLLRSLSLSQSLPIWAKLAMGHHSKIVFVISH</sequence>
<evidence type="ECO:0000313" key="3">
    <source>
        <dbReference type="Proteomes" id="UP000823388"/>
    </source>
</evidence>
<name>A0A8T0VQA8_PANVG</name>
<evidence type="ECO:0000256" key="1">
    <source>
        <dbReference type="SAM" id="MobiDB-lite"/>
    </source>
</evidence>
<dbReference type="EMBL" id="CM029040">
    <property type="protein sequence ID" value="KAG2637088.1"/>
    <property type="molecule type" value="Genomic_DNA"/>
</dbReference>
<evidence type="ECO:0000313" key="2">
    <source>
        <dbReference type="EMBL" id="KAG2637088.1"/>
    </source>
</evidence>